<evidence type="ECO:0000256" key="1">
    <source>
        <dbReference type="SAM" id="SignalP"/>
    </source>
</evidence>
<proteinExistence type="predicted"/>
<sequence>MFGKICHRTATLALLCTASLALSGCLKAPGNAAIKAANENPTVLVADVDKSDPNVTVINSSGSLSNAISGINERKAVLPPETTEEEISLFNYATVGFDQQRALIKACEGRFANQIGGTRGCQFPATRAECKRSGWPSPCHLSDPYKSRLRCTAVFNVSIDSCVEGTIAQCKSSGQGNGGCFVRRGYTTSTTTPFGNLLNTGD</sequence>
<dbReference type="RefSeq" id="WP_169640493.1">
    <property type="nucleotide sequence ID" value="NZ_CP048788.1"/>
</dbReference>
<gene>
    <name evidence="2" type="ORF">G3256_08945</name>
</gene>
<feature type="signal peptide" evidence="1">
    <location>
        <begin position="1"/>
        <end position="28"/>
    </location>
</feature>
<keyword evidence="3" id="KW-1185">Reference proteome</keyword>
<dbReference type="KEGG" id="rpon:G3256_08945"/>
<dbReference type="Proteomes" id="UP000503308">
    <property type="component" value="Chromosome"/>
</dbReference>
<dbReference type="AlphaFoldDB" id="A0A858STJ4"/>
<dbReference type="EMBL" id="CP048788">
    <property type="protein sequence ID" value="QJF51278.1"/>
    <property type="molecule type" value="Genomic_DNA"/>
</dbReference>
<feature type="chain" id="PRO_5032386299" description="Lipoprotein" evidence="1">
    <location>
        <begin position="29"/>
        <end position="202"/>
    </location>
</feature>
<dbReference type="PROSITE" id="PS51257">
    <property type="entry name" value="PROKAR_LIPOPROTEIN"/>
    <property type="match status" value="1"/>
</dbReference>
<name>A0A858STJ4_9RHOB</name>
<protein>
    <recommendedName>
        <fullName evidence="4">Lipoprotein</fullName>
    </recommendedName>
</protein>
<keyword evidence="1" id="KW-0732">Signal</keyword>
<accession>A0A858STJ4</accession>
<organism evidence="2 3">
    <name type="scientific">Roseobacter ponti</name>
    <dbReference type="NCBI Taxonomy" id="1891787"/>
    <lineage>
        <taxon>Bacteria</taxon>
        <taxon>Pseudomonadati</taxon>
        <taxon>Pseudomonadota</taxon>
        <taxon>Alphaproteobacteria</taxon>
        <taxon>Rhodobacterales</taxon>
        <taxon>Roseobacteraceae</taxon>
        <taxon>Roseobacter</taxon>
    </lineage>
</organism>
<reference evidence="2 3" key="1">
    <citation type="submission" date="2020-02" db="EMBL/GenBank/DDBJ databases">
        <title>Genome sequence of Roseobacter ponti.</title>
        <authorList>
            <person name="Hollensteiner J."/>
            <person name="Schneider D."/>
            <person name="Poehlein A."/>
            <person name="Daniel R."/>
        </authorList>
    </citation>
    <scope>NUCLEOTIDE SEQUENCE [LARGE SCALE GENOMIC DNA]</scope>
    <source>
        <strain evidence="2 3">DSM 106830</strain>
    </source>
</reference>
<evidence type="ECO:0008006" key="4">
    <source>
        <dbReference type="Google" id="ProtNLM"/>
    </source>
</evidence>
<evidence type="ECO:0000313" key="2">
    <source>
        <dbReference type="EMBL" id="QJF51278.1"/>
    </source>
</evidence>
<evidence type="ECO:0000313" key="3">
    <source>
        <dbReference type="Proteomes" id="UP000503308"/>
    </source>
</evidence>